<dbReference type="AlphaFoldDB" id="A0A0F9RDB3"/>
<reference evidence="1" key="1">
    <citation type="journal article" date="2015" name="Nature">
        <title>Complex archaea that bridge the gap between prokaryotes and eukaryotes.</title>
        <authorList>
            <person name="Spang A."/>
            <person name="Saw J.H."/>
            <person name="Jorgensen S.L."/>
            <person name="Zaremba-Niedzwiedzka K."/>
            <person name="Martijn J."/>
            <person name="Lind A.E."/>
            <person name="van Eijk R."/>
            <person name="Schleper C."/>
            <person name="Guy L."/>
            <person name="Ettema T.J."/>
        </authorList>
    </citation>
    <scope>NUCLEOTIDE SEQUENCE</scope>
</reference>
<dbReference type="EMBL" id="LAZR01003729">
    <property type="protein sequence ID" value="KKN15258.1"/>
    <property type="molecule type" value="Genomic_DNA"/>
</dbReference>
<comment type="caution">
    <text evidence="1">The sequence shown here is derived from an EMBL/GenBank/DDBJ whole genome shotgun (WGS) entry which is preliminary data.</text>
</comment>
<accession>A0A0F9RDB3</accession>
<sequence length="270" mass="31000">MEKFYTKRWVCPKCGVKYSGFDDFGKSPCPVCKNKAEIKELKEKQIHWATLENVTACRLGIENIEKILQELIAVYEMENMVDTGLLNKLGGEKPVEDIRVFEKGTPQQTDSKPPSYENFLMIHNFEMIGTDGTCKKCGADFQKARYTPCNPSEQDTSHSKPPSCEFCGRDLILYKEKWICGHGCTKPAINPSEQGALSSEGWTKDKFPEWKLKEKEPTRQTDFDLGEFNEFAFKLAMPPKQCNDCMIGNWKSYDCLSCNRENDRIIRKEL</sequence>
<proteinExistence type="predicted"/>
<evidence type="ECO:0000313" key="1">
    <source>
        <dbReference type="EMBL" id="KKN15258.1"/>
    </source>
</evidence>
<name>A0A0F9RDB3_9ZZZZ</name>
<gene>
    <name evidence="1" type="ORF">LCGC14_0987770</name>
</gene>
<organism evidence="1">
    <name type="scientific">marine sediment metagenome</name>
    <dbReference type="NCBI Taxonomy" id="412755"/>
    <lineage>
        <taxon>unclassified sequences</taxon>
        <taxon>metagenomes</taxon>
        <taxon>ecological metagenomes</taxon>
    </lineage>
</organism>
<evidence type="ECO:0008006" key="2">
    <source>
        <dbReference type="Google" id="ProtNLM"/>
    </source>
</evidence>
<protein>
    <recommendedName>
        <fullName evidence="2">Rubredoxin-like domain-containing protein</fullName>
    </recommendedName>
</protein>